<dbReference type="EMBL" id="MN738864">
    <property type="protein sequence ID" value="QHT28746.1"/>
    <property type="molecule type" value="Genomic_DNA"/>
</dbReference>
<dbReference type="AlphaFoldDB" id="A0A6C0EHT7"/>
<protein>
    <submittedName>
        <fullName evidence="1">Uncharacterized protein</fullName>
    </submittedName>
</protein>
<sequence>MLENMGKTMDSACINGYKWSDDMVGVIIQIC</sequence>
<evidence type="ECO:0000313" key="1">
    <source>
        <dbReference type="EMBL" id="QHT28746.1"/>
    </source>
</evidence>
<name>A0A6C0EHT7_9ZZZZ</name>
<proteinExistence type="predicted"/>
<reference evidence="1" key="1">
    <citation type="journal article" date="2020" name="Nature">
        <title>Giant virus diversity and host interactions through global metagenomics.</title>
        <authorList>
            <person name="Schulz F."/>
            <person name="Roux S."/>
            <person name="Paez-Espino D."/>
            <person name="Jungbluth S."/>
            <person name="Walsh D.A."/>
            <person name="Denef V.J."/>
            <person name="McMahon K.D."/>
            <person name="Konstantinidis K.T."/>
            <person name="Eloe-Fadrosh E.A."/>
            <person name="Kyrpides N.C."/>
            <person name="Woyke T."/>
        </authorList>
    </citation>
    <scope>NUCLEOTIDE SEQUENCE</scope>
    <source>
        <strain evidence="1">GVMAG-M-3300001351-8</strain>
    </source>
</reference>
<organism evidence="1">
    <name type="scientific">viral metagenome</name>
    <dbReference type="NCBI Taxonomy" id="1070528"/>
    <lineage>
        <taxon>unclassified sequences</taxon>
        <taxon>metagenomes</taxon>
        <taxon>organismal metagenomes</taxon>
    </lineage>
</organism>
<accession>A0A6C0EHT7</accession>